<evidence type="ECO:0000313" key="2">
    <source>
        <dbReference type="Proteomes" id="UP000448877"/>
    </source>
</evidence>
<sequence length="285" mass="32390">MKRNLFTLVFLFCCCLFMQGQEIKVEAFSKLERDLTPRTEERLDLNDEPCSILKIVVAHVKDFRFEGNIVGDVIYKEGEIWVYMPAGSRNITIQNDKYGVLRYTFPERLKKQTAYEVQIKLVENLEKKVRTLVMPVIGIGKGHPSYGFMLGFVRNTGPYVKVKYDFSNFSSNLECGDDGIIKGTSDTPWYTGEKRQSRMSVTAGVIQRLGKLSPFYAYAGLGYGYNKLGWETVNGDWVKNTDQSCDGIEMEIGGIYRLKNISFMAGIQTNSFSYIEATLGVGFMF</sequence>
<comment type="caution">
    <text evidence="1">The sequence shown here is derived from an EMBL/GenBank/DDBJ whole genome shotgun (WGS) entry which is preliminary data.</text>
</comment>
<accession>A0A125MEV9</accession>
<gene>
    <name evidence="1" type="ORF">F2Y81_01745</name>
</gene>
<evidence type="ECO:0000313" key="1">
    <source>
        <dbReference type="EMBL" id="KAA5423320.1"/>
    </source>
</evidence>
<dbReference type="GeneID" id="66307052"/>
<proteinExistence type="predicted"/>
<dbReference type="Proteomes" id="UP000448877">
    <property type="component" value="Unassembled WGS sequence"/>
</dbReference>
<name>A0A125MEV9_9BACE</name>
<organism evidence="1 2">
    <name type="scientific">Bacteroides cellulosilyticus</name>
    <dbReference type="NCBI Taxonomy" id="246787"/>
    <lineage>
        <taxon>Bacteria</taxon>
        <taxon>Pseudomonadati</taxon>
        <taxon>Bacteroidota</taxon>
        <taxon>Bacteroidia</taxon>
        <taxon>Bacteroidales</taxon>
        <taxon>Bacteroidaceae</taxon>
        <taxon>Bacteroides</taxon>
    </lineage>
</organism>
<dbReference type="EMBL" id="VVYV01000002">
    <property type="protein sequence ID" value="KAA5423320.1"/>
    <property type="molecule type" value="Genomic_DNA"/>
</dbReference>
<dbReference type="RefSeq" id="WP_007218992.1">
    <property type="nucleotide sequence ID" value="NZ_CABMLT010000031.1"/>
</dbReference>
<dbReference type="AlphaFoldDB" id="A0A125MEV9"/>
<protein>
    <submittedName>
        <fullName evidence="1">Uncharacterized protein</fullName>
    </submittedName>
</protein>
<reference evidence="1 2" key="1">
    <citation type="journal article" date="2019" name="Nat. Med.">
        <title>A library of human gut bacterial isolates paired with longitudinal multiomics data enables mechanistic microbiome research.</title>
        <authorList>
            <person name="Poyet M."/>
            <person name="Groussin M."/>
            <person name="Gibbons S.M."/>
            <person name="Avila-Pacheco J."/>
            <person name="Jiang X."/>
            <person name="Kearney S.M."/>
            <person name="Perrotta A.R."/>
            <person name="Berdy B."/>
            <person name="Zhao S."/>
            <person name="Lieberman T.D."/>
            <person name="Swanson P.K."/>
            <person name="Smith M."/>
            <person name="Roesemann S."/>
            <person name="Alexander J.E."/>
            <person name="Rich S.A."/>
            <person name="Livny J."/>
            <person name="Vlamakis H."/>
            <person name="Clish C."/>
            <person name="Bullock K."/>
            <person name="Deik A."/>
            <person name="Scott J."/>
            <person name="Pierce K.A."/>
            <person name="Xavier R.J."/>
            <person name="Alm E.J."/>
        </authorList>
    </citation>
    <scope>NUCLEOTIDE SEQUENCE [LARGE SCALE GENOMIC DNA]</scope>
    <source>
        <strain evidence="1 2">BIOML-A6</strain>
    </source>
</reference>